<dbReference type="SUPFAM" id="SSF53795">
    <property type="entry name" value="PEP carboxykinase-like"/>
    <property type="match status" value="1"/>
</dbReference>
<protein>
    <submittedName>
        <fullName evidence="1">Uncharacterized protein</fullName>
    </submittedName>
</protein>
<reference evidence="1 2" key="1">
    <citation type="journal article" date="2016" name="Int. J. Syst. Evol. Microbiol.">
        <title>Descriptions of Anaerotaenia torta gen. nov., sp. nov. and Anaerocolumna cellulosilytica gen. nov., sp. nov. isolated from a methanogenic reactor of cattle waste.</title>
        <authorList>
            <person name="Uek A."/>
            <person name="Ohtaki Y."/>
            <person name="Kaku N."/>
            <person name="Ueki K."/>
        </authorList>
    </citation>
    <scope>NUCLEOTIDE SEQUENCE [LARGE SCALE GENOMIC DNA]</scope>
    <source>
        <strain evidence="1 2">SN021</strain>
    </source>
</reference>
<name>A0A6S6RAU7_9FIRM</name>
<dbReference type="AlphaFoldDB" id="A0A6S6RAU7"/>
<dbReference type="InterPro" id="IPR027417">
    <property type="entry name" value="P-loop_NTPase"/>
</dbReference>
<keyword evidence="2" id="KW-1185">Reference proteome</keyword>
<dbReference type="Proteomes" id="UP000515561">
    <property type="component" value="Chromosome"/>
</dbReference>
<organism evidence="1 2">
    <name type="scientific">Anaerocolumna cellulosilytica</name>
    <dbReference type="NCBI Taxonomy" id="433286"/>
    <lineage>
        <taxon>Bacteria</taxon>
        <taxon>Bacillati</taxon>
        <taxon>Bacillota</taxon>
        <taxon>Clostridia</taxon>
        <taxon>Lachnospirales</taxon>
        <taxon>Lachnospiraceae</taxon>
        <taxon>Anaerocolumna</taxon>
    </lineage>
</organism>
<dbReference type="KEGG" id="acel:acsn021_41790"/>
<dbReference type="Gene3D" id="3.40.50.300">
    <property type="entry name" value="P-loop containing nucleotide triphosphate hydrolases"/>
    <property type="match status" value="1"/>
</dbReference>
<sequence>MTQTIQVAGLCIQLNADFRLKRNKKLLCFTSLEQHPADLNVTIVRQEELLMPEYTTRLDENLRWHRPTEGCGGNTLYIKEADTNKAVCCLTTDQAWKECLITFAKKYKKPLDYITGAFGEIMFRNRILFHQGIVLHAAAIEWERQGILFCGPSGMGKTTQANLWKKHMGARIINADRPALRIIGNTPYVYGTLWNGSSKKFKNKSVPLRAIVVLEQAVENSIHNLDGREAAKRLLPRCFLPYYQPEIMDLALCNLENIIALVPVYKLRCRPDNEAVELVYQCLI</sequence>
<dbReference type="EMBL" id="AP023367">
    <property type="protein sequence ID" value="BCJ96610.1"/>
    <property type="molecule type" value="Genomic_DNA"/>
</dbReference>
<proteinExistence type="predicted"/>
<evidence type="ECO:0000313" key="2">
    <source>
        <dbReference type="Proteomes" id="UP000515561"/>
    </source>
</evidence>
<accession>A0A6S6RAU7</accession>
<dbReference type="RefSeq" id="WP_184091909.1">
    <property type="nucleotide sequence ID" value="NZ_AP023367.1"/>
</dbReference>
<evidence type="ECO:0000313" key="1">
    <source>
        <dbReference type="EMBL" id="BCJ96610.1"/>
    </source>
</evidence>
<gene>
    <name evidence="1" type="ORF">acsn021_41790</name>
</gene>